<sequence>MPRAPVEGSEERISVVHSSGCAALRYAAIGFLANADEEAAIATDEAYVAAGRSQAVGAGIAMARIFMFAFRQAVFLVKSGSGALNLLSGHIEGVLAAYEETLRPTG</sequence>
<gene>
    <name evidence="1" type="ORF">N7G274_006933</name>
</gene>
<evidence type="ECO:0000313" key="1">
    <source>
        <dbReference type="EMBL" id="KAL2040490.1"/>
    </source>
</evidence>
<name>A0ABR4A3Q3_9LECA</name>
<organism evidence="1 2">
    <name type="scientific">Stereocaulon virgatum</name>
    <dbReference type="NCBI Taxonomy" id="373712"/>
    <lineage>
        <taxon>Eukaryota</taxon>
        <taxon>Fungi</taxon>
        <taxon>Dikarya</taxon>
        <taxon>Ascomycota</taxon>
        <taxon>Pezizomycotina</taxon>
        <taxon>Lecanoromycetes</taxon>
        <taxon>OSLEUM clade</taxon>
        <taxon>Lecanoromycetidae</taxon>
        <taxon>Lecanorales</taxon>
        <taxon>Lecanorineae</taxon>
        <taxon>Stereocaulaceae</taxon>
        <taxon>Stereocaulon</taxon>
    </lineage>
</organism>
<proteinExistence type="predicted"/>
<dbReference type="Proteomes" id="UP001590950">
    <property type="component" value="Unassembled WGS sequence"/>
</dbReference>
<comment type="caution">
    <text evidence="1">The sequence shown here is derived from an EMBL/GenBank/DDBJ whole genome shotgun (WGS) entry which is preliminary data.</text>
</comment>
<protein>
    <submittedName>
        <fullName evidence="1">Uncharacterized protein</fullName>
    </submittedName>
</protein>
<keyword evidence="2" id="KW-1185">Reference proteome</keyword>
<accession>A0ABR4A3Q3</accession>
<dbReference type="EMBL" id="JBEFKJ010000021">
    <property type="protein sequence ID" value="KAL2040490.1"/>
    <property type="molecule type" value="Genomic_DNA"/>
</dbReference>
<evidence type="ECO:0000313" key="2">
    <source>
        <dbReference type="Proteomes" id="UP001590950"/>
    </source>
</evidence>
<reference evidence="1 2" key="1">
    <citation type="submission" date="2024-09" db="EMBL/GenBank/DDBJ databases">
        <title>Rethinking Asexuality: The Enigmatic Case of Functional Sexual Genes in Lepraria (Stereocaulaceae).</title>
        <authorList>
            <person name="Doellman M."/>
            <person name="Sun Y."/>
            <person name="Barcenas-Pena A."/>
            <person name="Lumbsch H.T."/>
            <person name="Grewe F."/>
        </authorList>
    </citation>
    <scope>NUCLEOTIDE SEQUENCE [LARGE SCALE GENOMIC DNA]</scope>
    <source>
        <strain evidence="1 2">Mercado 3170</strain>
    </source>
</reference>